<dbReference type="SMART" id="SM00271">
    <property type="entry name" value="DnaJ"/>
    <property type="match status" value="1"/>
</dbReference>
<evidence type="ECO:0000259" key="1">
    <source>
        <dbReference type="SMART" id="SM00271"/>
    </source>
</evidence>
<reference evidence="2" key="2">
    <citation type="submission" date="2024-10" db="UniProtKB">
        <authorList>
            <consortium name="EnsemblProtists"/>
        </authorList>
    </citation>
    <scope>IDENTIFICATION</scope>
</reference>
<proteinExistence type="predicted"/>
<protein>
    <recommendedName>
        <fullName evidence="1">J domain-containing protein</fullName>
    </recommendedName>
</protein>
<feature type="domain" description="J" evidence="1">
    <location>
        <begin position="33"/>
        <end position="103"/>
    </location>
</feature>
<reference evidence="3" key="1">
    <citation type="journal article" date="2013" name="Nature">
        <title>Pan genome of the phytoplankton Emiliania underpins its global distribution.</title>
        <authorList>
            <person name="Read B.A."/>
            <person name="Kegel J."/>
            <person name="Klute M.J."/>
            <person name="Kuo A."/>
            <person name="Lefebvre S.C."/>
            <person name="Maumus F."/>
            <person name="Mayer C."/>
            <person name="Miller J."/>
            <person name="Monier A."/>
            <person name="Salamov A."/>
            <person name="Young J."/>
            <person name="Aguilar M."/>
            <person name="Claverie J.M."/>
            <person name="Frickenhaus S."/>
            <person name="Gonzalez K."/>
            <person name="Herman E.K."/>
            <person name="Lin Y.C."/>
            <person name="Napier J."/>
            <person name="Ogata H."/>
            <person name="Sarno A.F."/>
            <person name="Shmutz J."/>
            <person name="Schroeder D."/>
            <person name="de Vargas C."/>
            <person name="Verret F."/>
            <person name="von Dassow P."/>
            <person name="Valentin K."/>
            <person name="Van de Peer Y."/>
            <person name="Wheeler G."/>
            <person name="Dacks J.B."/>
            <person name="Delwiche C.F."/>
            <person name="Dyhrman S.T."/>
            <person name="Glockner G."/>
            <person name="John U."/>
            <person name="Richards T."/>
            <person name="Worden A.Z."/>
            <person name="Zhang X."/>
            <person name="Grigoriev I.V."/>
            <person name="Allen A.E."/>
            <person name="Bidle K."/>
            <person name="Borodovsky M."/>
            <person name="Bowler C."/>
            <person name="Brownlee C."/>
            <person name="Cock J.M."/>
            <person name="Elias M."/>
            <person name="Gladyshev V.N."/>
            <person name="Groth M."/>
            <person name="Guda C."/>
            <person name="Hadaegh A."/>
            <person name="Iglesias-Rodriguez M.D."/>
            <person name="Jenkins J."/>
            <person name="Jones B.M."/>
            <person name="Lawson T."/>
            <person name="Leese F."/>
            <person name="Lindquist E."/>
            <person name="Lobanov A."/>
            <person name="Lomsadze A."/>
            <person name="Malik S.B."/>
            <person name="Marsh M.E."/>
            <person name="Mackinder L."/>
            <person name="Mock T."/>
            <person name="Mueller-Roeber B."/>
            <person name="Pagarete A."/>
            <person name="Parker M."/>
            <person name="Probert I."/>
            <person name="Quesneville H."/>
            <person name="Raines C."/>
            <person name="Rensing S.A."/>
            <person name="Riano-Pachon D.M."/>
            <person name="Richier S."/>
            <person name="Rokitta S."/>
            <person name="Shiraiwa Y."/>
            <person name="Soanes D.M."/>
            <person name="van der Giezen M."/>
            <person name="Wahlund T.M."/>
            <person name="Williams B."/>
            <person name="Wilson W."/>
            <person name="Wolfe G."/>
            <person name="Wurch L.L."/>
        </authorList>
    </citation>
    <scope>NUCLEOTIDE SEQUENCE</scope>
</reference>
<dbReference type="SUPFAM" id="SSF46565">
    <property type="entry name" value="Chaperone J-domain"/>
    <property type="match status" value="1"/>
</dbReference>
<evidence type="ECO:0000313" key="3">
    <source>
        <dbReference type="Proteomes" id="UP000013827"/>
    </source>
</evidence>
<dbReference type="AlphaFoldDB" id="A0A0D3KHY5"/>
<dbReference type="Proteomes" id="UP000013827">
    <property type="component" value="Unassembled WGS sequence"/>
</dbReference>
<dbReference type="KEGG" id="ehx:EMIHUDRAFT_201415"/>
<accession>A0A0D3KHY5</accession>
<dbReference type="GeneID" id="17280640"/>
<sequence>MSFLLKPTKLQAVMSSAARRHASACAGGCGTSQPIESLLGLEPGTPPDALRKAFLERAKALHPDLGGSNEAFVKLQAAWEARDSQSCSLSGFKGGPVLRRSTTEVLRFAIRVSDAAWIMAQQEILTLAVQRAAVASSTSAARPDVPPPRVRRISERCENVLSLELEAHSPRHRDSLADGIGRFSGRPFLAQLRDSFAAAGGPESISLRLESQVRWHTAAGGAAAVVDAGRLAEGGRGEDSVGPRDA</sequence>
<dbReference type="Gene3D" id="1.10.287.110">
    <property type="entry name" value="DnaJ domain"/>
    <property type="match status" value="1"/>
</dbReference>
<dbReference type="InterPro" id="IPR036869">
    <property type="entry name" value="J_dom_sf"/>
</dbReference>
<dbReference type="InterPro" id="IPR001623">
    <property type="entry name" value="DnaJ_domain"/>
</dbReference>
<dbReference type="PaxDb" id="2903-EOD35370"/>
<organism evidence="2 3">
    <name type="scientific">Emiliania huxleyi (strain CCMP1516)</name>
    <dbReference type="NCBI Taxonomy" id="280463"/>
    <lineage>
        <taxon>Eukaryota</taxon>
        <taxon>Haptista</taxon>
        <taxon>Haptophyta</taxon>
        <taxon>Prymnesiophyceae</taxon>
        <taxon>Isochrysidales</taxon>
        <taxon>Noelaerhabdaceae</taxon>
        <taxon>Emiliania</taxon>
    </lineage>
</organism>
<dbReference type="EnsemblProtists" id="EOD35370">
    <property type="protein sequence ID" value="EOD35370"/>
    <property type="gene ID" value="EMIHUDRAFT_201415"/>
</dbReference>
<name>A0A0D3KHY5_EMIH1</name>
<dbReference type="HOGENOM" id="CLU_1130829_0_0_1"/>
<dbReference type="RefSeq" id="XP_005787799.1">
    <property type="nucleotide sequence ID" value="XM_005787742.1"/>
</dbReference>
<dbReference type="CDD" id="cd06257">
    <property type="entry name" value="DnaJ"/>
    <property type="match status" value="1"/>
</dbReference>
<keyword evidence="3" id="KW-1185">Reference proteome</keyword>
<evidence type="ECO:0000313" key="2">
    <source>
        <dbReference type="EnsemblProtists" id="EOD35370"/>
    </source>
</evidence>